<organism evidence="1 2">
    <name type="scientific">Vararia minispora EC-137</name>
    <dbReference type="NCBI Taxonomy" id="1314806"/>
    <lineage>
        <taxon>Eukaryota</taxon>
        <taxon>Fungi</taxon>
        <taxon>Dikarya</taxon>
        <taxon>Basidiomycota</taxon>
        <taxon>Agaricomycotina</taxon>
        <taxon>Agaricomycetes</taxon>
        <taxon>Russulales</taxon>
        <taxon>Lachnocladiaceae</taxon>
        <taxon>Vararia</taxon>
    </lineage>
</organism>
<name>A0ACB8QG94_9AGAM</name>
<keyword evidence="2" id="KW-1185">Reference proteome</keyword>
<reference evidence="1" key="2">
    <citation type="journal article" date="2022" name="New Phytol.">
        <title>Evolutionary transition to the ectomycorrhizal habit in the genomes of a hyperdiverse lineage of mushroom-forming fungi.</title>
        <authorList>
            <person name="Looney B."/>
            <person name="Miyauchi S."/>
            <person name="Morin E."/>
            <person name="Drula E."/>
            <person name="Courty P.E."/>
            <person name="Kohler A."/>
            <person name="Kuo A."/>
            <person name="LaButti K."/>
            <person name="Pangilinan J."/>
            <person name="Lipzen A."/>
            <person name="Riley R."/>
            <person name="Andreopoulos W."/>
            <person name="He G."/>
            <person name="Johnson J."/>
            <person name="Nolan M."/>
            <person name="Tritt A."/>
            <person name="Barry K.W."/>
            <person name="Grigoriev I.V."/>
            <person name="Nagy L.G."/>
            <person name="Hibbett D."/>
            <person name="Henrissat B."/>
            <person name="Matheny P.B."/>
            <person name="Labbe J."/>
            <person name="Martin F.M."/>
        </authorList>
    </citation>
    <scope>NUCLEOTIDE SEQUENCE</scope>
    <source>
        <strain evidence="1">EC-137</strain>
    </source>
</reference>
<proteinExistence type="predicted"/>
<accession>A0ACB8QG94</accession>
<sequence>MTVRDRGEPKRSDPDSEALSHPGRAPARTAVRARKLANPPDLRTKIEIETAPAYTHALVPYSSPVVTPFGPRSPLTCTFSQTAQHRPRPTFISQPLHPFHLTAEVIW</sequence>
<comment type="caution">
    <text evidence="1">The sequence shown here is derived from an EMBL/GenBank/DDBJ whole genome shotgun (WGS) entry which is preliminary data.</text>
</comment>
<reference evidence="1" key="1">
    <citation type="submission" date="2021-02" db="EMBL/GenBank/DDBJ databases">
        <authorList>
            <consortium name="DOE Joint Genome Institute"/>
            <person name="Ahrendt S."/>
            <person name="Looney B.P."/>
            <person name="Miyauchi S."/>
            <person name="Morin E."/>
            <person name="Drula E."/>
            <person name="Courty P.E."/>
            <person name="Chicoki N."/>
            <person name="Fauchery L."/>
            <person name="Kohler A."/>
            <person name="Kuo A."/>
            <person name="Labutti K."/>
            <person name="Pangilinan J."/>
            <person name="Lipzen A."/>
            <person name="Riley R."/>
            <person name="Andreopoulos W."/>
            <person name="He G."/>
            <person name="Johnson J."/>
            <person name="Barry K.W."/>
            <person name="Grigoriev I.V."/>
            <person name="Nagy L."/>
            <person name="Hibbett D."/>
            <person name="Henrissat B."/>
            <person name="Matheny P.B."/>
            <person name="Labbe J."/>
            <person name="Martin F."/>
        </authorList>
    </citation>
    <scope>NUCLEOTIDE SEQUENCE</scope>
    <source>
        <strain evidence="1">EC-137</strain>
    </source>
</reference>
<dbReference type="EMBL" id="MU273612">
    <property type="protein sequence ID" value="KAI0030618.1"/>
    <property type="molecule type" value="Genomic_DNA"/>
</dbReference>
<evidence type="ECO:0000313" key="2">
    <source>
        <dbReference type="Proteomes" id="UP000814128"/>
    </source>
</evidence>
<gene>
    <name evidence="1" type="ORF">K488DRAFT_87580</name>
</gene>
<dbReference type="Proteomes" id="UP000814128">
    <property type="component" value="Unassembled WGS sequence"/>
</dbReference>
<evidence type="ECO:0000313" key="1">
    <source>
        <dbReference type="EMBL" id="KAI0030618.1"/>
    </source>
</evidence>
<protein>
    <submittedName>
        <fullName evidence="1">Uncharacterized protein</fullName>
    </submittedName>
</protein>